<dbReference type="Proteomes" id="UP000255277">
    <property type="component" value="Unassembled WGS sequence"/>
</dbReference>
<dbReference type="GO" id="GO:0006310">
    <property type="term" value="P:DNA recombination"/>
    <property type="evidence" value="ECO:0007669"/>
    <property type="project" value="InterPro"/>
</dbReference>
<dbReference type="EMBL" id="UHDK01000001">
    <property type="protein sequence ID" value="SUM33267.1"/>
    <property type="molecule type" value="Genomic_DNA"/>
</dbReference>
<dbReference type="GO" id="GO:0006281">
    <property type="term" value="P:DNA repair"/>
    <property type="evidence" value="ECO:0007669"/>
    <property type="project" value="InterPro"/>
</dbReference>
<dbReference type="Pfam" id="PF02565">
    <property type="entry name" value="RecO_C"/>
    <property type="match status" value="1"/>
</dbReference>
<dbReference type="AlphaFoldDB" id="A0A380FGB8"/>
<organism evidence="1 2">
    <name type="scientific">Staphylococcus gallinarum</name>
    <dbReference type="NCBI Taxonomy" id="1293"/>
    <lineage>
        <taxon>Bacteria</taxon>
        <taxon>Bacillati</taxon>
        <taxon>Bacillota</taxon>
        <taxon>Bacilli</taxon>
        <taxon>Bacillales</taxon>
        <taxon>Staphylococcaceae</taxon>
        <taxon>Staphylococcus</taxon>
    </lineage>
</organism>
<reference evidence="1 2" key="1">
    <citation type="submission" date="2018-06" db="EMBL/GenBank/DDBJ databases">
        <authorList>
            <consortium name="Pathogen Informatics"/>
            <person name="Doyle S."/>
        </authorList>
    </citation>
    <scope>NUCLEOTIDE SEQUENCE [LARGE SCALE GENOMIC DNA]</scope>
    <source>
        <strain evidence="1 2">NCTC12195</strain>
    </source>
</reference>
<evidence type="ECO:0000313" key="1">
    <source>
        <dbReference type="EMBL" id="SUM33267.1"/>
    </source>
</evidence>
<proteinExistence type="predicted"/>
<name>A0A380FGB8_STAGA</name>
<gene>
    <name evidence="1" type="ORF">NCTC12195_02724</name>
</gene>
<sequence>MLYRYLIKTLYLLDILQKLPFKQMSSLSIHAEVVDEMSTLVILLYKEYAGMYFKSQKLINQLHRLDHLS</sequence>
<protein>
    <submittedName>
        <fullName evidence="1">Recombination protein O</fullName>
    </submittedName>
</protein>
<dbReference type="InterPro" id="IPR003717">
    <property type="entry name" value="RecO"/>
</dbReference>
<evidence type="ECO:0000313" key="2">
    <source>
        <dbReference type="Proteomes" id="UP000255277"/>
    </source>
</evidence>
<accession>A0A380FGB8</accession>